<gene>
    <name evidence="1" type="ORF">HKT18_07675</name>
</gene>
<evidence type="ECO:0008006" key="3">
    <source>
        <dbReference type="Google" id="ProtNLM"/>
    </source>
</evidence>
<proteinExistence type="predicted"/>
<comment type="caution">
    <text evidence="1">The sequence shown here is derived from an EMBL/GenBank/DDBJ whole genome shotgun (WGS) entry which is preliminary data.</text>
</comment>
<accession>A0A7Y3R903</accession>
<keyword evidence="2" id="KW-1185">Reference proteome</keyword>
<evidence type="ECO:0000313" key="1">
    <source>
        <dbReference type="EMBL" id="NNT72087.1"/>
    </source>
</evidence>
<dbReference type="InterPro" id="IPR018247">
    <property type="entry name" value="EF_Hand_1_Ca_BS"/>
</dbReference>
<dbReference type="EMBL" id="JABEVX010000003">
    <property type="protein sequence ID" value="NNT72087.1"/>
    <property type="molecule type" value="Genomic_DNA"/>
</dbReference>
<reference evidence="1 2" key="1">
    <citation type="submission" date="2020-05" db="EMBL/GenBank/DDBJ databases">
        <title>Draft genome of Flavobacterium sp. IMCC34852.</title>
        <authorList>
            <person name="Song J."/>
            <person name="Cho J.-C."/>
        </authorList>
    </citation>
    <scope>NUCLEOTIDE SEQUENCE [LARGE SCALE GENOMIC DNA]</scope>
    <source>
        <strain evidence="1 2">IMCC34852</strain>
    </source>
</reference>
<evidence type="ECO:0000313" key="2">
    <source>
        <dbReference type="Proteomes" id="UP000536509"/>
    </source>
</evidence>
<sequence>MKNYTIYICLILAVTFVSCKKEEAPKPKVIYEDTSKTKTEVPEDTTQIEIADLPIHMDGTNYLIFPIGTVSSDKKVKASYDANTGYTVSNYGEYQITGYLQNLKFQEIGKDTIYTLTDKNVLIETATYLKSTADKTKKQLMVYSLADMDTNKDNKLDNNDIKSLYVSDIAGKNFTKVSTDFQELIDWKLIEAKSQLYFRTIEDTNKNGEFDKEDSLHYFYINLLDKELKSTEYKPI</sequence>
<dbReference type="PROSITE" id="PS00018">
    <property type="entry name" value="EF_HAND_1"/>
    <property type="match status" value="1"/>
</dbReference>
<dbReference type="RefSeq" id="WP_171222264.1">
    <property type="nucleotide sequence ID" value="NZ_CP121446.1"/>
</dbReference>
<dbReference type="Proteomes" id="UP000536509">
    <property type="component" value="Unassembled WGS sequence"/>
</dbReference>
<organism evidence="1 2">
    <name type="scientific">Flavobacterium rivulicola</name>
    <dbReference type="NCBI Taxonomy" id="2732161"/>
    <lineage>
        <taxon>Bacteria</taxon>
        <taxon>Pseudomonadati</taxon>
        <taxon>Bacteroidota</taxon>
        <taxon>Flavobacteriia</taxon>
        <taxon>Flavobacteriales</taxon>
        <taxon>Flavobacteriaceae</taxon>
        <taxon>Flavobacterium</taxon>
    </lineage>
</organism>
<name>A0A7Y3R903_9FLAO</name>
<dbReference type="PROSITE" id="PS51257">
    <property type="entry name" value="PROKAR_LIPOPROTEIN"/>
    <property type="match status" value="1"/>
</dbReference>
<protein>
    <recommendedName>
        <fullName evidence="3">EF-hand domain-containing protein</fullName>
    </recommendedName>
</protein>
<dbReference type="AlphaFoldDB" id="A0A7Y3R903"/>